<keyword evidence="3" id="KW-1185">Reference proteome</keyword>
<dbReference type="RefSeq" id="WP_145207162.1">
    <property type="nucleotide sequence ID" value="NZ_CP036432.1"/>
</dbReference>
<evidence type="ECO:0000313" key="3">
    <source>
        <dbReference type="Proteomes" id="UP000318081"/>
    </source>
</evidence>
<name>A0ABX5XH88_9BACT</name>
<gene>
    <name evidence="2" type="ORF">TBK1r_02630</name>
</gene>
<proteinExistence type="predicted"/>
<evidence type="ECO:0000313" key="2">
    <source>
        <dbReference type="EMBL" id="QDV81348.1"/>
    </source>
</evidence>
<feature type="domain" description="ABC-three component systems C-terminal" evidence="1">
    <location>
        <begin position="171"/>
        <end position="297"/>
    </location>
</feature>
<protein>
    <recommendedName>
        <fullName evidence="1">ABC-three component systems C-terminal domain-containing protein</fullName>
    </recommendedName>
</protein>
<sequence>MDRMQRGYFRLAAENTYLKLKRQEFQAWVGKILEMSLPDDYENIRLTQGDGGLDGIIISRSAIVAVNAPRDQSASTLITKIESDFESGRKTLSDRDVEMKGFIFVHNDEGLTKDVGPKLMALRNNNEGIDVECWSFERIWRELEKLSVIQLEEMFGPGPTDENVARLQMPAIREVVEHLSSIEADAPPTGAIEIPDPEKLEHNSLNTFNQDLLRAGRSKHGLVIEYLEGVTDIRAGEAIAEGFRRKYAACRESQMASDDIFGSLWDFAGGSHFTTPTQHAAVTAVLSYYFHSCDIFENLPEST</sequence>
<dbReference type="EMBL" id="CP036432">
    <property type="protein sequence ID" value="QDV81348.1"/>
    <property type="molecule type" value="Genomic_DNA"/>
</dbReference>
<reference evidence="2 3" key="1">
    <citation type="submission" date="2019-02" db="EMBL/GenBank/DDBJ databases">
        <title>Deep-cultivation of Planctomycetes and their phenomic and genomic characterization uncovers novel biology.</title>
        <authorList>
            <person name="Wiegand S."/>
            <person name="Jogler M."/>
            <person name="Boedeker C."/>
            <person name="Pinto D."/>
            <person name="Vollmers J."/>
            <person name="Rivas-Marin E."/>
            <person name="Kohn T."/>
            <person name="Peeters S.H."/>
            <person name="Heuer A."/>
            <person name="Rast P."/>
            <person name="Oberbeckmann S."/>
            <person name="Bunk B."/>
            <person name="Jeske O."/>
            <person name="Meyerdierks A."/>
            <person name="Storesund J.E."/>
            <person name="Kallscheuer N."/>
            <person name="Luecker S."/>
            <person name="Lage O.M."/>
            <person name="Pohl T."/>
            <person name="Merkel B.J."/>
            <person name="Hornburger P."/>
            <person name="Mueller R.-W."/>
            <person name="Bruemmer F."/>
            <person name="Labrenz M."/>
            <person name="Spormann A.M."/>
            <person name="Op den Camp H."/>
            <person name="Overmann J."/>
            <person name="Amann R."/>
            <person name="Jetten M.S.M."/>
            <person name="Mascher T."/>
            <person name="Medema M.H."/>
            <person name="Devos D.P."/>
            <person name="Kaster A.-K."/>
            <person name="Ovreas L."/>
            <person name="Rohde M."/>
            <person name="Galperin M.Y."/>
            <person name="Jogler C."/>
        </authorList>
    </citation>
    <scope>NUCLEOTIDE SEQUENCE [LARGE SCALE GENOMIC DNA]</scope>
    <source>
        <strain evidence="2 3">TBK1r</strain>
    </source>
</reference>
<dbReference type="Pfam" id="PF20275">
    <property type="entry name" value="CTD10"/>
    <property type="match status" value="1"/>
</dbReference>
<dbReference type="Proteomes" id="UP000318081">
    <property type="component" value="Chromosome"/>
</dbReference>
<accession>A0ABX5XH88</accession>
<organism evidence="2 3">
    <name type="scientific">Stieleria magnilauensis</name>
    <dbReference type="NCBI Taxonomy" id="2527963"/>
    <lineage>
        <taxon>Bacteria</taxon>
        <taxon>Pseudomonadati</taxon>
        <taxon>Planctomycetota</taxon>
        <taxon>Planctomycetia</taxon>
        <taxon>Pirellulales</taxon>
        <taxon>Pirellulaceae</taxon>
        <taxon>Stieleria</taxon>
    </lineage>
</organism>
<dbReference type="InterPro" id="IPR046919">
    <property type="entry name" value="ABC-3C_CTD10"/>
</dbReference>
<evidence type="ECO:0000259" key="1">
    <source>
        <dbReference type="Pfam" id="PF20275"/>
    </source>
</evidence>